<gene>
    <name evidence="1" type="ORF">T11_7587</name>
</gene>
<evidence type="ECO:0000313" key="2">
    <source>
        <dbReference type="Proteomes" id="UP000055024"/>
    </source>
</evidence>
<proteinExistence type="predicted"/>
<dbReference type="EMBL" id="JYDP01000176">
    <property type="protein sequence ID" value="KRZ03986.1"/>
    <property type="molecule type" value="Genomic_DNA"/>
</dbReference>
<dbReference type="Proteomes" id="UP000055024">
    <property type="component" value="Unassembled WGS sequence"/>
</dbReference>
<name>A0A0V1H0D4_9BILA</name>
<sequence length="59" mass="7222">MFFADFRKTSKSSSQNFENFQKSFVNGNWLKCILIDWKEFDKYNERIRTAPRCVFLEIF</sequence>
<dbReference type="AlphaFoldDB" id="A0A0V1H0D4"/>
<protein>
    <submittedName>
        <fullName evidence="1">Uncharacterized protein</fullName>
    </submittedName>
</protein>
<accession>A0A0V1H0D4</accession>
<evidence type="ECO:0000313" key="1">
    <source>
        <dbReference type="EMBL" id="KRZ03986.1"/>
    </source>
</evidence>
<organism evidence="1 2">
    <name type="scientific">Trichinella zimbabwensis</name>
    <dbReference type="NCBI Taxonomy" id="268475"/>
    <lineage>
        <taxon>Eukaryota</taxon>
        <taxon>Metazoa</taxon>
        <taxon>Ecdysozoa</taxon>
        <taxon>Nematoda</taxon>
        <taxon>Enoplea</taxon>
        <taxon>Dorylaimia</taxon>
        <taxon>Trichinellida</taxon>
        <taxon>Trichinellidae</taxon>
        <taxon>Trichinella</taxon>
    </lineage>
</organism>
<reference evidence="1 2" key="1">
    <citation type="submission" date="2015-01" db="EMBL/GenBank/DDBJ databases">
        <title>Evolution of Trichinella species and genotypes.</title>
        <authorList>
            <person name="Korhonen P.K."/>
            <person name="Edoardo P."/>
            <person name="Giuseppe L.R."/>
            <person name="Gasser R.B."/>
        </authorList>
    </citation>
    <scope>NUCLEOTIDE SEQUENCE [LARGE SCALE GENOMIC DNA]</scope>
    <source>
        <strain evidence="1">ISS1029</strain>
    </source>
</reference>
<keyword evidence="2" id="KW-1185">Reference proteome</keyword>
<comment type="caution">
    <text evidence="1">The sequence shown here is derived from an EMBL/GenBank/DDBJ whole genome shotgun (WGS) entry which is preliminary data.</text>
</comment>